<accession>A0A5J5HMI1</accession>
<reference evidence="2 3" key="1">
    <citation type="submission" date="2019-09" db="EMBL/GenBank/DDBJ databases">
        <title>Whole genome sequences of isolates from the Mars Exploration Rovers.</title>
        <authorList>
            <person name="Seuylemezian A."/>
            <person name="Vaishampayan P."/>
        </authorList>
    </citation>
    <scope>NUCLEOTIDE SEQUENCE [LARGE SCALE GENOMIC DNA]</scope>
    <source>
        <strain evidence="2 3">MER_TA_151</strain>
    </source>
</reference>
<dbReference type="RefSeq" id="WP_150441306.1">
    <property type="nucleotide sequence ID" value="NZ_VYKL01000026.1"/>
</dbReference>
<dbReference type="Pfam" id="PF00583">
    <property type="entry name" value="Acetyltransf_1"/>
    <property type="match status" value="1"/>
</dbReference>
<evidence type="ECO:0000259" key="1">
    <source>
        <dbReference type="PROSITE" id="PS51186"/>
    </source>
</evidence>
<dbReference type="AlphaFoldDB" id="A0A5J5HMI1"/>
<dbReference type="Gene3D" id="3.40.630.30">
    <property type="match status" value="1"/>
</dbReference>
<organism evidence="2 3">
    <name type="scientific">Niallia endozanthoxylica</name>
    <dbReference type="NCBI Taxonomy" id="2036016"/>
    <lineage>
        <taxon>Bacteria</taxon>
        <taxon>Bacillati</taxon>
        <taxon>Bacillota</taxon>
        <taxon>Bacilli</taxon>
        <taxon>Bacillales</taxon>
        <taxon>Bacillaceae</taxon>
        <taxon>Niallia</taxon>
    </lineage>
</organism>
<name>A0A5J5HMI1_9BACI</name>
<sequence>MIRQGRNEDLPVIMKMVAETIYIMREEKNDQWDENYPTENIFQKDIQKGILYVWEENGEVLGSISVDTNLPNEYKEIPWRKESAAYTFHRLVIGAIARKKGLASSLIAHAEYVALQNDVPYMKIDTYSLNTKAQALFEKLGYIKAGEMAYHGKENPFYCYDKCLT</sequence>
<dbReference type="InterPro" id="IPR000182">
    <property type="entry name" value="GNAT_dom"/>
</dbReference>
<feature type="domain" description="N-acetyltransferase" evidence="1">
    <location>
        <begin position="1"/>
        <end position="162"/>
    </location>
</feature>
<dbReference type="SUPFAM" id="SSF55729">
    <property type="entry name" value="Acyl-CoA N-acyltransferases (Nat)"/>
    <property type="match status" value="1"/>
</dbReference>
<gene>
    <name evidence="2" type="ORF">F4V44_17555</name>
</gene>
<keyword evidence="2" id="KW-0808">Transferase</keyword>
<dbReference type="EMBL" id="VYKL01000026">
    <property type="protein sequence ID" value="KAA9021780.1"/>
    <property type="molecule type" value="Genomic_DNA"/>
</dbReference>
<keyword evidence="3" id="KW-1185">Reference proteome</keyword>
<evidence type="ECO:0000313" key="3">
    <source>
        <dbReference type="Proteomes" id="UP000326671"/>
    </source>
</evidence>
<dbReference type="PROSITE" id="PS51186">
    <property type="entry name" value="GNAT"/>
    <property type="match status" value="1"/>
</dbReference>
<proteinExistence type="predicted"/>
<dbReference type="CDD" id="cd04301">
    <property type="entry name" value="NAT_SF"/>
    <property type="match status" value="1"/>
</dbReference>
<comment type="caution">
    <text evidence="2">The sequence shown here is derived from an EMBL/GenBank/DDBJ whole genome shotgun (WGS) entry which is preliminary data.</text>
</comment>
<dbReference type="OrthoDB" id="9796381at2"/>
<dbReference type="InterPro" id="IPR016181">
    <property type="entry name" value="Acyl_CoA_acyltransferase"/>
</dbReference>
<dbReference type="Proteomes" id="UP000326671">
    <property type="component" value="Unassembled WGS sequence"/>
</dbReference>
<dbReference type="GO" id="GO:0016747">
    <property type="term" value="F:acyltransferase activity, transferring groups other than amino-acyl groups"/>
    <property type="evidence" value="ECO:0007669"/>
    <property type="project" value="InterPro"/>
</dbReference>
<protein>
    <submittedName>
        <fullName evidence="2">GNAT family N-acetyltransferase</fullName>
    </submittedName>
</protein>
<evidence type="ECO:0000313" key="2">
    <source>
        <dbReference type="EMBL" id="KAA9021780.1"/>
    </source>
</evidence>